<evidence type="ECO:0000313" key="2">
    <source>
        <dbReference type="EMBL" id="TDR54768.1"/>
    </source>
</evidence>
<feature type="transmembrane region" description="Helical" evidence="1">
    <location>
        <begin position="12"/>
        <end position="33"/>
    </location>
</feature>
<dbReference type="STRING" id="1265846.PROCOU_05598"/>
<name>A0A4R6ZQJ7_9LIST</name>
<keyword evidence="3" id="KW-1185">Reference proteome</keyword>
<dbReference type="EMBL" id="SNZK01000002">
    <property type="protein sequence ID" value="TDR54768.1"/>
    <property type="molecule type" value="Genomic_DNA"/>
</dbReference>
<evidence type="ECO:0000256" key="1">
    <source>
        <dbReference type="SAM" id="Phobius"/>
    </source>
</evidence>
<reference evidence="2 3" key="1">
    <citation type="submission" date="2019-03" db="EMBL/GenBank/DDBJ databases">
        <title>Genomic Encyclopedia of Type Strains, Phase III (KMG-III): the genomes of soil and plant-associated and newly described type strains.</title>
        <authorList>
            <person name="Whitman W."/>
        </authorList>
    </citation>
    <scope>NUCLEOTIDE SEQUENCE [LARGE SCALE GENOMIC DNA]</scope>
    <source>
        <strain evidence="2 3">CECT 7972</strain>
    </source>
</reference>
<evidence type="ECO:0000313" key="3">
    <source>
        <dbReference type="Proteomes" id="UP000295558"/>
    </source>
</evidence>
<keyword evidence="1" id="KW-0812">Transmembrane</keyword>
<keyword evidence="1" id="KW-1133">Transmembrane helix</keyword>
<protein>
    <submittedName>
        <fullName evidence="2">Uncharacterized protein</fullName>
    </submittedName>
</protein>
<dbReference type="RefSeq" id="WP_051994197.1">
    <property type="nucleotide sequence ID" value="NZ_JAASUO010000023.1"/>
</dbReference>
<dbReference type="OrthoDB" id="2361284at2"/>
<gene>
    <name evidence="2" type="ORF">DFP96_102363</name>
</gene>
<accession>A0A4R6ZQJ7</accession>
<proteinExistence type="predicted"/>
<comment type="caution">
    <text evidence="2">The sequence shown here is derived from an EMBL/GenBank/DDBJ whole genome shotgun (WGS) entry which is preliminary data.</text>
</comment>
<dbReference type="AlphaFoldDB" id="A0A4R6ZQJ7"/>
<keyword evidence="1" id="KW-0472">Membrane</keyword>
<organism evidence="2 3">
    <name type="scientific">Listeria rocourtiae</name>
    <dbReference type="NCBI Taxonomy" id="647910"/>
    <lineage>
        <taxon>Bacteria</taxon>
        <taxon>Bacillati</taxon>
        <taxon>Bacillota</taxon>
        <taxon>Bacilli</taxon>
        <taxon>Bacillales</taxon>
        <taxon>Listeriaceae</taxon>
        <taxon>Listeria</taxon>
    </lineage>
</organism>
<sequence length="106" mass="12330">MKKQIEKIIFGIVYGFSAIFFLGFVVNIVHGFIIHMHETDSWKAVLRILASPVTDPAMFTIHVTNPVWSMLLVIIISYLMPAFFCVATYFLKQDYLETHENSRFLR</sequence>
<feature type="transmembrane region" description="Helical" evidence="1">
    <location>
        <begin position="67"/>
        <end position="91"/>
    </location>
</feature>
<dbReference type="Proteomes" id="UP000295558">
    <property type="component" value="Unassembled WGS sequence"/>
</dbReference>